<dbReference type="InterPro" id="IPR051827">
    <property type="entry name" value="Cas4_exonuclease"/>
</dbReference>
<evidence type="ECO:0000256" key="13">
    <source>
        <dbReference type="ARBA" id="ARBA00023211"/>
    </source>
</evidence>
<keyword evidence="13 14" id="KW-0464">Manganese</keyword>
<evidence type="ECO:0000256" key="12">
    <source>
        <dbReference type="ARBA" id="ARBA00023118"/>
    </source>
</evidence>
<keyword evidence="9 14" id="KW-0269">Exonuclease</keyword>
<keyword evidence="12 14" id="KW-0051">Antiviral defense</keyword>
<comment type="similarity">
    <text evidence="3 14">Belongs to the CRISPR-associated exonuclease Cas4 family.</text>
</comment>
<keyword evidence="10 14" id="KW-0408">Iron</keyword>
<proteinExistence type="inferred from homology"/>
<evidence type="ECO:0000256" key="11">
    <source>
        <dbReference type="ARBA" id="ARBA00023014"/>
    </source>
</evidence>
<dbReference type="Gene3D" id="3.90.320.10">
    <property type="match status" value="1"/>
</dbReference>
<comment type="cofactor">
    <cofactor evidence="1">
        <name>Mn(2+)</name>
        <dbReference type="ChEBI" id="CHEBI:29035"/>
    </cofactor>
</comment>
<comment type="cofactor">
    <cofactor evidence="14">
        <name>iron-sulfur cluster</name>
        <dbReference type="ChEBI" id="CHEBI:30408"/>
    </cofactor>
</comment>
<sequence>MIFTISGITIKHFAYCPQIVRLESLGFSERVTEAMKEGEVVEEEKVVNFLYATLKPLNIVKKPIFKYKDLVGSPDYLLTFINYVVPLDVKSGRKRNDHILQMKYYLYLLDLKGFRVKEGLIYYVSLKEILRVRYSFHDRKYIEDIVRKIKDAMKGKVKVVQDARKCYNCGFFSVCKPLIRGNIAVINYGVT</sequence>
<evidence type="ECO:0000256" key="10">
    <source>
        <dbReference type="ARBA" id="ARBA00023004"/>
    </source>
</evidence>
<evidence type="ECO:0000256" key="3">
    <source>
        <dbReference type="ARBA" id="ARBA00009189"/>
    </source>
</evidence>
<evidence type="ECO:0000256" key="1">
    <source>
        <dbReference type="ARBA" id="ARBA00001936"/>
    </source>
</evidence>
<dbReference type="GO" id="GO:0051607">
    <property type="term" value="P:defense response to virus"/>
    <property type="evidence" value="ECO:0007669"/>
    <property type="project" value="UniProtKB-KW"/>
</dbReference>
<feature type="domain" description="DUF83" evidence="15">
    <location>
        <begin position="7"/>
        <end position="176"/>
    </location>
</feature>
<dbReference type="GO" id="GO:0051536">
    <property type="term" value="F:iron-sulfur cluster binding"/>
    <property type="evidence" value="ECO:0007669"/>
    <property type="project" value="UniProtKB-KW"/>
</dbReference>
<keyword evidence="6 14" id="KW-0540">Nuclease</keyword>
<keyword evidence="8 14" id="KW-0378">Hydrolase</keyword>
<dbReference type="AlphaFoldDB" id="A0AAT9GV13"/>
<evidence type="ECO:0000259" key="15">
    <source>
        <dbReference type="Pfam" id="PF01930"/>
    </source>
</evidence>
<dbReference type="NCBIfam" id="TIGR00372">
    <property type="entry name" value="cas4"/>
    <property type="match status" value="1"/>
</dbReference>
<dbReference type="PANTHER" id="PTHR36531">
    <property type="entry name" value="CRISPR-ASSOCIATED EXONUCLEASE CAS4"/>
    <property type="match status" value="1"/>
</dbReference>
<evidence type="ECO:0000256" key="7">
    <source>
        <dbReference type="ARBA" id="ARBA00022723"/>
    </source>
</evidence>
<reference evidence="16" key="1">
    <citation type="submission" date="2024-03" db="EMBL/GenBank/DDBJ databases">
        <title>Complete genome sequence of Sulfurisphaera javensis strain KD-1.</title>
        <authorList>
            <person name="Sakai H."/>
            <person name="Nur N."/>
            <person name="Suwanto A."/>
            <person name="Kurosawa N."/>
        </authorList>
    </citation>
    <scope>NUCLEOTIDE SEQUENCE</scope>
    <source>
        <strain evidence="16">KD-1</strain>
    </source>
</reference>
<dbReference type="RefSeq" id="WP_369610201.1">
    <property type="nucleotide sequence ID" value="NZ_AP031322.1"/>
</dbReference>
<keyword evidence="7 14" id="KW-0479">Metal-binding</keyword>
<evidence type="ECO:0000256" key="5">
    <source>
        <dbReference type="ARBA" id="ARBA00020049"/>
    </source>
</evidence>
<evidence type="ECO:0000256" key="8">
    <source>
        <dbReference type="ARBA" id="ARBA00022801"/>
    </source>
</evidence>
<keyword evidence="11 14" id="KW-0411">Iron-sulfur</keyword>
<comment type="function">
    <text evidence="14">CRISPR (clustered regularly interspaced short palindromic repeat) is an adaptive immune system that provides protection against mobile genetic elements (viruses, transposable elements and conjugative plasmids). CRISPR clusters contain sequences complementary to antecedent mobile elements and target invading nucleic acids. CRISPR clusters are transcribed and processed into CRISPR RNA (crRNA).</text>
</comment>
<evidence type="ECO:0000313" key="16">
    <source>
        <dbReference type="EMBL" id="BFH74719.1"/>
    </source>
</evidence>
<dbReference type="Pfam" id="PF01930">
    <property type="entry name" value="Cas_Cas4"/>
    <property type="match status" value="1"/>
</dbReference>
<evidence type="ECO:0000256" key="2">
    <source>
        <dbReference type="ARBA" id="ARBA00001966"/>
    </source>
</evidence>
<dbReference type="PANTHER" id="PTHR36531:SF6">
    <property type="entry name" value="DNA REPLICATION ATP-DEPENDENT HELICASE_NUCLEASE DNA2"/>
    <property type="match status" value="1"/>
</dbReference>
<accession>A0AAT9GV13</accession>
<dbReference type="InterPro" id="IPR013343">
    <property type="entry name" value="CRISPR-assoc_prot_Cas4"/>
</dbReference>
<dbReference type="InterPro" id="IPR011604">
    <property type="entry name" value="PDDEXK-like_dom_sf"/>
</dbReference>
<dbReference type="GeneID" id="92355617"/>
<evidence type="ECO:0000256" key="4">
    <source>
        <dbReference type="ARBA" id="ARBA00012768"/>
    </source>
</evidence>
<organism evidence="16">
    <name type="scientific">Sulfurisphaera javensis</name>
    <dbReference type="NCBI Taxonomy" id="2049879"/>
    <lineage>
        <taxon>Archaea</taxon>
        <taxon>Thermoproteota</taxon>
        <taxon>Thermoprotei</taxon>
        <taxon>Sulfolobales</taxon>
        <taxon>Sulfolobaceae</taxon>
        <taxon>Sulfurisphaera</taxon>
    </lineage>
</organism>
<evidence type="ECO:0000256" key="6">
    <source>
        <dbReference type="ARBA" id="ARBA00022722"/>
    </source>
</evidence>
<protein>
    <recommendedName>
        <fullName evidence="5 14">CRISPR-associated exonuclease Cas4</fullName>
        <ecNumber evidence="4 14">3.1.12.1</ecNumber>
    </recommendedName>
</protein>
<dbReference type="GO" id="GO:0046872">
    <property type="term" value="F:metal ion binding"/>
    <property type="evidence" value="ECO:0007669"/>
    <property type="project" value="UniProtKB-KW"/>
</dbReference>
<comment type="cofactor">
    <cofactor evidence="2">
        <name>[4Fe-4S] cluster</name>
        <dbReference type="ChEBI" id="CHEBI:49883"/>
    </cofactor>
</comment>
<evidence type="ECO:0000256" key="14">
    <source>
        <dbReference type="RuleBase" id="RU365022"/>
    </source>
</evidence>
<dbReference type="InterPro" id="IPR022765">
    <property type="entry name" value="Dna2/Cas4_DUF83"/>
</dbReference>
<evidence type="ECO:0000256" key="9">
    <source>
        <dbReference type="ARBA" id="ARBA00022839"/>
    </source>
</evidence>
<dbReference type="EMBL" id="AP031322">
    <property type="protein sequence ID" value="BFH74719.1"/>
    <property type="molecule type" value="Genomic_DNA"/>
</dbReference>
<name>A0AAT9GV13_9CREN</name>
<gene>
    <name evidence="16" type="primary">cas4_3</name>
    <name evidence="16" type="ORF">SJAV_26630</name>
</gene>
<dbReference type="EC" id="3.1.12.1" evidence="4 14"/>
<dbReference type="KEGG" id="sjv:SJAV_26630"/>
<dbReference type="GO" id="GO:0004527">
    <property type="term" value="F:exonuclease activity"/>
    <property type="evidence" value="ECO:0007669"/>
    <property type="project" value="UniProtKB-KW"/>
</dbReference>
<comment type="cofactor">
    <cofactor evidence="14">
        <name>Mg(2+)</name>
        <dbReference type="ChEBI" id="CHEBI:18420"/>
    </cofactor>
    <cofactor evidence="14">
        <name>Mn(2+)</name>
        <dbReference type="ChEBI" id="CHEBI:29035"/>
    </cofactor>
    <text evidence="14">Mg(2+) or Mn(2+) required for ssDNA cleavage activity.</text>
</comment>